<feature type="signal peptide" evidence="1">
    <location>
        <begin position="1"/>
        <end position="23"/>
    </location>
</feature>
<reference evidence="2 3" key="1">
    <citation type="submission" date="2019-01" db="EMBL/GenBank/DDBJ databases">
        <title>Zoogloea oleivorans genome sequencing and assembly.</title>
        <authorList>
            <person name="Tancsics A."/>
            <person name="Farkas M."/>
            <person name="Kriszt B."/>
            <person name="Maroti G."/>
            <person name="Horvath B."/>
        </authorList>
    </citation>
    <scope>NUCLEOTIDE SEQUENCE [LARGE SCALE GENOMIC DNA]</scope>
    <source>
        <strain evidence="2 3">Buc</strain>
    </source>
</reference>
<gene>
    <name evidence="2" type="ORF">ETQ85_19290</name>
</gene>
<dbReference type="PROSITE" id="PS51257">
    <property type="entry name" value="PROKAR_LIPOPROTEIN"/>
    <property type="match status" value="1"/>
</dbReference>
<feature type="chain" id="PRO_5025594597" description="DUF4823 domain-containing protein" evidence="1">
    <location>
        <begin position="24"/>
        <end position="186"/>
    </location>
</feature>
<keyword evidence="3" id="KW-1185">Reference proteome</keyword>
<evidence type="ECO:0000313" key="3">
    <source>
        <dbReference type="Proteomes" id="UP000389128"/>
    </source>
</evidence>
<dbReference type="RefSeq" id="WP_148580721.1">
    <property type="nucleotide sequence ID" value="NZ_JAVEUW010000049.1"/>
</dbReference>
<dbReference type="OrthoDB" id="6979445at2"/>
<evidence type="ECO:0000313" key="2">
    <source>
        <dbReference type="EMBL" id="TYC54373.1"/>
    </source>
</evidence>
<proteinExistence type="predicted"/>
<name>A0A6C2CM81_9RHOO</name>
<evidence type="ECO:0000256" key="1">
    <source>
        <dbReference type="SAM" id="SignalP"/>
    </source>
</evidence>
<organism evidence="2 3">
    <name type="scientific">Zoogloea oleivorans</name>
    <dbReference type="NCBI Taxonomy" id="1552750"/>
    <lineage>
        <taxon>Bacteria</taxon>
        <taxon>Pseudomonadati</taxon>
        <taxon>Pseudomonadota</taxon>
        <taxon>Betaproteobacteria</taxon>
        <taxon>Rhodocyclales</taxon>
        <taxon>Zoogloeaceae</taxon>
        <taxon>Zoogloea</taxon>
    </lineage>
</organism>
<keyword evidence="1" id="KW-0732">Signal</keyword>
<dbReference type="EMBL" id="SDKK01000021">
    <property type="protein sequence ID" value="TYC54373.1"/>
    <property type="molecule type" value="Genomic_DNA"/>
</dbReference>
<dbReference type="AlphaFoldDB" id="A0A6C2CM81"/>
<sequence>MKVFSLLFVAGLLAGCASLLPTAKQDVSNKWHDFEDAKKSFDLIVPYRTNMDTVRELGFDPNMTPNVQILNHSQVVRAVLPSPLQELASIPKGILACMRAQEACTGYLMEPSRIDRKRDGNFFLDFLNFKRNTQVTGWKFGALIVVIDNMVVYKQWSGRPRIEETELRRNPLGPLQGAGESVINLP</sequence>
<comment type="caution">
    <text evidence="2">The sequence shown here is derived from an EMBL/GenBank/DDBJ whole genome shotgun (WGS) entry which is preliminary data.</text>
</comment>
<protein>
    <recommendedName>
        <fullName evidence="4">DUF4823 domain-containing protein</fullName>
    </recommendedName>
</protein>
<evidence type="ECO:0008006" key="4">
    <source>
        <dbReference type="Google" id="ProtNLM"/>
    </source>
</evidence>
<accession>A0A6C2CM81</accession>
<dbReference type="Proteomes" id="UP000389128">
    <property type="component" value="Unassembled WGS sequence"/>
</dbReference>